<accession>A0AB33BXJ6</accession>
<organism evidence="1 2">
    <name type="scientific">Microcystis aeruginosa PCC 7806SL</name>
    <dbReference type="NCBI Taxonomy" id="1903187"/>
    <lineage>
        <taxon>Bacteria</taxon>
        <taxon>Bacillati</taxon>
        <taxon>Cyanobacteriota</taxon>
        <taxon>Cyanophyceae</taxon>
        <taxon>Oscillatoriophycideae</taxon>
        <taxon>Chroococcales</taxon>
        <taxon>Microcystaceae</taxon>
        <taxon>Microcystis</taxon>
    </lineage>
</organism>
<gene>
    <name evidence="1" type="ORF">BH695_1127</name>
</gene>
<sequence>MPPYRIIPSNEEPNLVCGQKTASREPDHCISNRVNLSTV</sequence>
<reference evidence="1 2" key="1">
    <citation type="journal article" date="2018" name="Harmful Algae">
        <title>The highly heterogeneous methylated genomes and diverse restriction-modification systems of bloom-forming Microcystis.</title>
        <authorList>
            <person name="Zhao L."/>
            <person name="Song Y."/>
            <person name="Li L."/>
            <person name="Gan N."/>
            <person name="Brand J.J."/>
            <person name="Song L."/>
        </authorList>
    </citation>
    <scope>NUCLEOTIDE SEQUENCE [LARGE SCALE GENOMIC DNA]</scope>
    <source>
        <strain evidence="1 2">PCC 7806SL</strain>
    </source>
</reference>
<proteinExistence type="predicted"/>
<protein>
    <submittedName>
        <fullName evidence="1">Uncharacterized protein</fullName>
    </submittedName>
</protein>
<keyword evidence="2" id="KW-1185">Reference proteome</keyword>
<dbReference type="EMBL" id="CP020771">
    <property type="protein sequence ID" value="ARI80408.1"/>
    <property type="molecule type" value="Genomic_DNA"/>
</dbReference>
<dbReference type="Proteomes" id="UP000192439">
    <property type="component" value="Chromosome"/>
</dbReference>
<evidence type="ECO:0000313" key="2">
    <source>
        <dbReference type="Proteomes" id="UP000192439"/>
    </source>
</evidence>
<name>A0AB33BXJ6_MICA7</name>
<dbReference type="AlphaFoldDB" id="A0AB33BXJ6"/>
<evidence type="ECO:0000313" key="1">
    <source>
        <dbReference type="EMBL" id="ARI80408.1"/>
    </source>
</evidence>